<sequence>MIAHRIMEYDEPKFKWGLIMLKCWNYLMPVIHMLPQLAPSCGDPHLHPIPTPDNGAVPEATLHCLEMSDNQMTQLYAKLPLAERLDLQLIHGDGGKALALCRGQVAIFIRLLEHLGNSYSSSIDALKLAYDSIKPMESYLNGRYSCCGDQSRLVQLCLDYTHHRDTLDRLQPQRFCIDEILLRVLGTIGDPEIIQKAKQAVRVYSVATNGKYRTAADMTYDHSLQLQDAIPLPAMEDYEIERSDPLLERHRGTSLTSVFDDSSHVLWHAVAASLGRAGIENRTELDQT</sequence>
<gene>
    <name evidence="1" type="ORF">FIBSPDRAFT_902496</name>
</gene>
<keyword evidence="2" id="KW-1185">Reference proteome</keyword>
<organism evidence="1 2">
    <name type="scientific">Athelia psychrophila</name>
    <dbReference type="NCBI Taxonomy" id="1759441"/>
    <lineage>
        <taxon>Eukaryota</taxon>
        <taxon>Fungi</taxon>
        <taxon>Dikarya</taxon>
        <taxon>Basidiomycota</taxon>
        <taxon>Agaricomycotina</taxon>
        <taxon>Agaricomycetes</taxon>
        <taxon>Agaricomycetidae</taxon>
        <taxon>Atheliales</taxon>
        <taxon>Atheliaceae</taxon>
        <taxon>Athelia</taxon>
    </lineage>
</organism>
<reference evidence="1 2" key="1">
    <citation type="journal article" date="2016" name="Mol. Biol. Evol.">
        <title>Comparative Genomics of Early-Diverging Mushroom-Forming Fungi Provides Insights into the Origins of Lignocellulose Decay Capabilities.</title>
        <authorList>
            <person name="Nagy L.G."/>
            <person name="Riley R."/>
            <person name="Tritt A."/>
            <person name="Adam C."/>
            <person name="Daum C."/>
            <person name="Floudas D."/>
            <person name="Sun H."/>
            <person name="Yadav J.S."/>
            <person name="Pangilinan J."/>
            <person name="Larsson K.H."/>
            <person name="Matsuura K."/>
            <person name="Barry K."/>
            <person name="Labutti K."/>
            <person name="Kuo R."/>
            <person name="Ohm R.A."/>
            <person name="Bhattacharya S.S."/>
            <person name="Shirouzu T."/>
            <person name="Yoshinaga Y."/>
            <person name="Martin F.M."/>
            <person name="Grigoriev I.V."/>
            <person name="Hibbett D.S."/>
        </authorList>
    </citation>
    <scope>NUCLEOTIDE SEQUENCE [LARGE SCALE GENOMIC DNA]</scope>
    <source>
        <strain evidence="1 2">CBS 109695</strain>
    </source>
</reference>
<dbReference type="Proteomes" id="UP000076532">
    <property type="component" value="Unassembled WGS sequence"/>
</dbReference>
<name>A0A167X5U4_9AGAM</name>
<proteinExistence type="predicted"/>
<evidence type="ECO:0000313" key="1">
    <source>
        <dbReference type="EMBL" id="KZP06854.1"/>
    </source>
</evidence>
<accession>A0A167X5U4</accession>
<dbReference type="AlphaFoldDB" id="A0A167X5U4"/>
<protein>
    <submittedName>
        <fullName evidence="1">Uncharacterized protein</fullName>
    </submittedName>
</protein>
<dbReference type="EMBL" id="KV417771">
    <property type="protein sequence ID" value="KZP06854.1"/>
    <property type="molecule type" value="Genomic_DNA"/>
</dbReference>
<evidence type="ECO:0000313" key="2">
    <source>
        <dbReference type="Proteomes" id="UP000076532"/>
    </source>
</evidence>